<evidence type="ECO:0000313" key="1">
    <source>
        <dbReference type="EMBL" id="SFW51778.1"/>
    </source>
</evidence>
<dbReference type="AlphaFoldDB" id="A0A1K1PVL1"/>
<dbReference type="Gene3D" id="1.25.40.10">
    <property type="entry name" value="Tetratricopeptide repeat domain"/>
    <property type="match status" value="1"/>
</dbReference>
<sequence length="177" mass="20904">MTSIHKYLLQAMDNYPYNLEDTLESLDFALSYDENNTMVLCLYGRMHAEQLQQYEEAKACFQKALSINVNAVEIYPYYIETLLFNEDFEEAEKLIAFALSIKGIRKIDIKLREVLLYEMRMDIEKAMELAKQLKLYTFDSEWNSTIRDTVKRLKKKIRILHGKPEKPGKRPSEDEQS</sequence>
<reference evidence="1 2" key="1">
    <citation type="submission" date="2016-11" db="EMBL/GenBank/DDBJ databases">
        <authorList>
            <person name="Jaros S."/>
            <person name="Januszkiewicz K."/>
            <person name="Wedrychowicz H."/>
        </authorList>
    </citation>
    <scope>NUCLEOTIDE SEQUENCE [LARGE SCALE GENOMIC DNA]</scope>
    <source>
        <strain evidence="1 2">CGMCC 1.12145</strain>
    </source>
</reference>
<proteinExistence type="predicted"/>
<accession>A0A1K1PVL1</accession>
<dbReference type="Proteomes" id="UP000182248">
    <property type="component" value="Unassembled WGS sequence"/>
</dbReference>
<dbReference type="STRING" id="1150368.SAMN02927921_02075"/>
<protein>
    <recommendedName>
        <fullName evidence="3">Tetratricopeptide repeat-containing protein</fullName>
    </recommendedName>
</protein>
<dbReference type="RefSeq" id="WP_072317297.1">
    <property type="nucleotide sequence ID" value="NZ_FPJE01000010.1"/>
</dbReference>
<dbReference type="SUPFAM" id="SSF81901">
    <property type="entry name" value="HCP-like"/>
    <property type="match status" value="1"/>
</dbReference>
<gene>
    <name evidence="1" type="ORF">SAMN02927921_02075</name>
</gene>
<dbReference type="EMBL" id="FPJE01000010">
    <property type="protein sequence ID" value="SFW51778.1"/>
    <property type="molecule type" value="Genomic_DNA"/>
</dbReference>
<dbReference type="InterPro" id="IPR011990">
    <property type="entry name" value="TPR-like_helical_dom_sf"/>
</dbReference>
<evidence type="ECO:0000313" key="2">
    <source>
        <dbReference type="Proteomes" id="UP000182248"/>
    </source>
</evidence>
<dbReference type="OrthoDB" id="1122255at2"/>
<keyword evidence="2" id="KW-1185">Reference proteome</keyword>
<evidence type="ECO:0008006" key="3">
    <source>
        <dbReference type="Google" id="ProtNLM"/>
    </source>
</evidence>
<name>A0A1K1PVL1_9FLAO</name>
<organism evidence="1 2">
    <name type="scientific">Sinomicrobium oceani</name>
    <dbReference type="NCBI Taxonomy" id="1150368"/>
    <lineage>
        <taxon>Bacteria</taxon>
        <taxon>Pseudomonadati</taxon>
        <taxon>Bacteroidota</taxon>
        <taxon>Flavobacteriia</taxon>
        <taxon>Flavobacteriales</taxon>
        <taxon>Flavobacteriaceae</taxon>
        <taxon>Sinomicrobium</taxon>
    </lineage>
</organism>